<feature type="region of interest" description="Disordered" evidence="1">
    <location>
        <begin position="208"/>
        <end position="301"/>
    </location>
</feature>
<evidence type="ECO:0000256" key="1">
    <source>
        <dbReference type="SAM" id="MobiDB-lite"/>
    </source>
</evidence>
<dbReference type="SUPFAM" id="SSF46785">
    <property type="entry name" value="Winged helix' DNA-binding domain"/>
    <property type="match status" value="1"/>
</dbReference>
<dbReference type="Gene3D" id="1.10.10.10">
    <property type="entry name" value="Winged helix-like DNA-binding domain superfamily/Winged helix DNA-binding domain"/>
    <property type="match status" value="1"/>
</dbReference>
<dbReference type="InterPro" id="IPR036388">
    <property type="entry name" value="WH-like_DNA-bd_sf"/>
</dbReference>
<sequence>MRTEHLLLIIITSSETDGLLFTLDTEKLGVKERQARNILTKLVREGLVEKIGRGLVYRLTDAGLRVLEQSKQKLCTLPTNGKKLPLSDGGSSASACTNGKKLPLEAKNCPEDVYVPTGGKKLPNGAKNCLTGQESTHNPESGKKLPLSENRIEQAFDVGWGSSCASACTVVGCNTYVLHKIQHIEEVKKEIEEKNILTSKDVSTGLSKEKIQTKNIAGGQAGESGRRSNMRKWSPDPKRPPLQRTQEQEPLEPLVVKDDLEDTPKPLPQEQQTLSQELQKIEDVKDEKRKGRRGKEQKASSEQKLELKEIKFRTKELLLYFAKLWEKKYNMPYKISWEANASALKNLMLFLYTSFVKRHLAQSKYKALLETIEKKEQIYGRKKTAQRLKWLIEDRLPDIGEEIRTQYGMPVEELVEEFMKNLMEFYLHSYNNNFVKKAGYTFEVFVKLFNGIMQAYAKEVELSSISNEEKERLIDEVVKDLTI</sequence>
<gene>
    <name evidence="2" type="ORF">ENO47_01515</name>
</gene>
<feature type="compositionally biased region" description="Basic and acidic residues" evidence="1">
    <location>
        <begin position="279"/>
        <end position="301"/>
    </location>
</feature>
<dbReference type="EMBL" id="DSFP01000022">
    <property type="protein sequence ID" value="HEW45340.1"/>
    <property type="molecule type" value="Genomic_DNA"/>
</dbReference>
<proteinExistence type="predicted"/>
<dbReference type="AlphaFoldDB" id="A0A7C2V2L7"/>
<evidence type="ECO:0000313" key="2">
    <source>
        <dbReference type="EMBL" id="HEW45340.1"/>
    </source>
</evidence>
<dbReference type="InterPro" id="IPR036390">
    <property type="entry name" value="WH_DNA-bd_sf"/>
</dbReference>
<accession>A0A7C2V2L7</accession>
<protein>
    <submittedName>
        <fullName evidence="2">Uncharacterized protein</fullName>
    </submittedName>
</protein>
<name>A0A7C2V2L7_9AQUI</name>
<organism evidence="2">
    <name type="scientific">Hydrogenobacter sp</name>
    <dbReference type="NCBI Taxonomy" id="2152829"/>
    <lineage>
        <taxon>Bacteria</taxon>
        <taxon>Pseudomonadati</taxon>
        <taxon>Aquificota</taxon>
        <taxon>Aquificia</taxon>
        <taxon>Aquificales</taxon>
        <taxon>Aquificaceae</taxon>
        <taxon>Hydrogenobacter</taxon>
    </lineage>
</organism>
<comment type="caution">
    <text evidence="2">The sequence shown here is derived from an EMBL/GenBank/DDBJ whole genome shotgun (WGS) entry which is preliminary data.</text>
</comment>
<reference evidence="2" key="1">
    <citation type="journal article" date="2020" name="mSystems">
        <title>Genome- and Community-Level Interaction Insights into Carbon Utilization and Element Cycling Functions of Hydrothermarchaeota in Hydrothermal Sediment.</title>
        <authorList>
            <person name="Zhou Z."/>
            <person name="Liu Y."/>
            <person name="Xu W."/>
            <person name="Pan J."/>
            <person name="Luo Z.H."/>
            <person name="Li M."/>
        </authorList>
    </citation>
    <scope>NUCLEOTIDE SEQUENCE [LARGE SCALE GENOMIC DNA]</scope>
    <source>
        <strain evidence="2">SpSt-132</strain>
    </source>
</reference>
<feature type="compositionally biased region" description="Polar residues" evidence="1">
    <location>
        <begin position="269"/>
        <end position="278"/>
    </location>
</feature>
<feature type="compositionally biased region" description="Basic and acidic residues" evidence="1">
    <location>
        <begin position="255"/>
        <end position="264"/>
    </location>
</feature>